<gene>
    <name evidence="13" type="ORF">DGYR_LOCUS6837</name>
</gene>
<dbReference type="InterPro" id="IPR035979">
    <property type="entry name" value="RBD_domain_sf"/>
</dbReference>
<evidence type="ECO:0000256" key="6">
    <source>
        <dbReference type="ARBA" id="ARBA00023235"/>
    </source>
</evidence>
<comment type="caution">
    <text evidence="13">The sequence shown here is derived from an EMBL/GenBank/DDBJ whole genome shotgun (WGS) entry which is preliminary data.</text>
</comment>
<feature type="domain" description="PPIase cyclophilin-type" evidence="11">
    <location>
        <begin position="6"/>
        <end position="162"/>
    </location>
</feature>
<dbReference type="PRINTS" id="PR00153">
    <property type="entry name" value="CSAPPISMRASE"/>
</dbReference>
<dbReference type="CDD" id="cd12235">
    <property type="entry name" value="RRM_PPIL4"/>
    <property type="match status" value="1"/>
</dbReference>
<comment type="function">
    <text evidence="2 9">PPIases accelerate the folding of proteins. It catalyzes the cis-trans isomerization of proline imidic peptide bonds in oligopeptides.</text>
</comment>
<keyword evidence="6 9" id="KW-0413">Isomerase</keyword>
<dbReference type="CDD" id="cd01921">
    <property type="entry name" value="cyclophilin_RRM"/>
    <property type="match status" value="1"/>
</dbReference>
<dbReference type="FunFam" id="2.40.100.10:FF:000015">
    <property type="entry name" value="Peptidyl-prolyl cis-trans isomerase"/>
    <property type="match status" value="1"/>
</dbReference>
<evidence type="ECO:0000256" key="2">
    <source>
        <dbReference type="ARBA" id="ARBA00002388"/>
    </source>
</evidence>
<evidence type="ECO:0000256" key="8">
    <source>
        <dbReference type="PROSITE-ProRule" id="PRU00176"/>
    </source>
</evidence>
<feature type="region of interest" description="Disordered" evidence="10">
    <location>
        <begin position="357"/>
        <end position="454"/>
    </location>
</feature>
<evidence type="ECO:0000259" key="12">
    <source>
        <dbReference type="PROSITE" id="PS50102"/>
    </source>
</evidence>
<feature type="compositionally biased region" description="Basic residues" evidence="10">
    <location>
        <begin position="404"/>
        <end position="419"/>
    </location>
</feature>
<comment type="subcellular location">
    <subcellularLocation>
        <location evidence="3 9">Nucleus</location>
    </subcellularLocation>
</comment>
<sequence length="454" mass="53611">MSVLIETSIGSLVIDLYPDERPNCSKNFLKLCKIKYYNFSLFHSIQRNLSAQTGDPSGTGKGGISIFGKCYGEQANYFEAETKPRIKHRKMGALSMVNNGSNMHGSQFFVTLAPDLDYLDGVHTVFGEVAEDKDNVLEKLNEAYCDEDHRPYRDIRILHTIILDDPFDDPEGLAALIPDRSPEPTKEQLETVRIGIDEELDEHKGKTAEQIQEMNENKEAKANAQILQMIGDIPDADIKPPDNILFVCKLNPITTDEDLEIIFSRFGKIESCEIIRDDKSGESLQYAFIEFEKAEDCESAYFKMDNVLIDDRRIHVDFSQSVSKLRKKDFLDSEGRVKLKIKDTARKDNKYDYVFSDEEKDDSKSKKQRKRSRSRSRSHERNRKERYYRDTRRDRRDRYDRNDHHHHHHRDRNHRRSRSRDRNDRRDKRDKYDSHNRYETYRERRNDRKTERRR</sequence>
<evidence type="ECO:0000256" key="7">
    <source>
        <dbReference type="ARBA" id="ARBA00023242"/>
    </source>
</evidence>
<accession>A0A7I8VQA5</accession>
<evidence type="ECO:0000256" key="10">
    <source>
        <dbReference type="SAM" id="MobiDB-lite"/>
    </source>
</evidence>
<dbReference type="Pfam" id="PF00076">
    <property type="entry name" value="RRM_1"/>
    <property type="match status" value="1"/>
</dbReference>
<feature type="compositionally biased region" description="Basic residues" evidence="10">
    <location>
        <begin position="366"/>
        <end position="376"/>
    </location>
</feature>
<keyword evidence="4 8" id="KW-0694">RNA-binding</keyword>
<dbReference type="PANTHER" id="PTHR45843">
    <property type="entry name" value="PEPTIDYL-PROLYL CIS-TRANS ISOMERASE-LIKE 4"/>
    <property type="match status" value="1"/>
</dbReference>
<evidence type="ECO:0000256" key="1">
    <source>
        <dbReference type="ARBA" id="ARBA00000971"/>
    </source>
</evidence>
<keyword evidence="7 9" id="KW-0539">Nucleus</keyword>
<dbReference type="FunFam" id="3.30.70.330:FF:000287">
    <property type="entry name" value="Peptidyl-prolyl cis-trans isomerase"/>
    <property type="match status" value="1"/>
</dbReference>
<dbReference type="InterPro" id="IPR002130">
    <property type="entry name" value="Cyclophilin-type_PPIase_dom"/>
</dbReference>
<dbReference type="GO" id="GO:0003755">
    <property type="term" value="F:peptidyl-prolyl cis-trans isomerase activity"/>
    <property type="evidence" value="ECO:0007669"/>
    <property type="project" value="UniProtKB-UniRule"/>
</dbReference>
<reference evidence="13 14" key="1">
    <citation type="submission" date="2020-08" db="EMBL/GenBank/DDBJ databases">
        <authorList>
            <person name="Hejnol A."/>
        </authorList>
    </citation>
    <scope>NUCLEOTIDE SEQUENCE [LARGE SCALE GENOMIC DNA]</scope>
</reference>
<feature type="compositionally biased region" description="Basic and acidic residues" evidence="10">
    <location>
        <begin position="420"/>
        <end position="454"/>
    </location>
</feature>
<dbReference type="Gene3D" id="2.40.100.10">
    <property type="entry name" value="Cyclophilin-like"/>
    <property type="match status" value="1"/>
</dbReference>
<keyword evidence="5 9" id="KW-0697">Rotamase</keyword>
<feature type="domain" description="RRM" evidence="12">
    <location>
        <begin position="243"/>
        <end position="321"/>
    </location>
</feature>
<evidence type="ECO:0000313" key="13">
    <source>
        <dbReference type="EMBL" id="CAD5118463.1"/>
    </source>
</evidence>
<evidence type="ECO:0000256" key="3">
    <source>
        <dbReference type="ARBA" id="ARBA00004123"/>
    </source>
</evidence>
<dbReference type="PROSITE" id="PS50102">
    <property type="entry name" value="RRM"/>
    <property type="match status" value="1"/>
</dbReference>
<organism evidence="13 14">
    <name type="scientific">Dimorphilus gyrociliatus</name>
    <dbReference type="NCBI Taxonomy" id="2664684"/>
    <lineage>
        <taxon>Eukaryota</taxon>
        <taxon>Metazoa</taxon>
        <taxon>Spiralia</taxon>
        <taxon>Lophotrochozoa</taxon>
        <taxon>Annelida</taxon>
        <taxon>Polychaeta</taxon>
        <taxon>Polychaeta incertae sedis</taxon>
        <taxon>Dinophilidae</taxon>
        <taxon>Dimorphilus</taxon>
    </lineage>
</organism>
<dbReference type="PROSITE" id="PS50072">
    <property type="entry name" value="CSA_PPIASE_2"/>
    <property type="match status" value="1"/>
</dbReference>
<dbReference type="GO" id="GO:0003723">
    <property type="term" value="F:RNA binding"/>
    <property type="evidence" value="ECO:0007669"/>
    <property type="project" value="UniProtKB-UniRule"/>
</dbReference>
<dbReference type="InterPro" id="IPR029000">
    <property type="entry name" value="Cyclophilin-like_dom_sf"/>
</dbReference>
<dbReference type="InterPro" id="IPR035542">
    <property type="entry name" value="CRIP"/>
</dbReference>
<name>A0A7I8VQA5_9ANNE</name>
<dbReference type="SUPFAM" id="SSF50891">
    <property type="entry name" value="Cyclophilin-like"/>
    <property type="match status" value="1"/>
</dbReference>
<evidence type="ECO:0000313" key="14">
    <source>
        <dbReference type="Proteomes" id="UP000549394"/>
    </source>
</evidence>
<dbReference type="Pfam" id="PF00160">
    <property type="entry name" value="Pro_isomerase"/>
    <property type="match status" value="1"/>
</dbReference>
<dbReference type="SMART" id="SM00360">
    <property type="entry name" value="RRM"/>
    <property type="match status" value="1"/>
</dbReference>
<dbReference type="AlphaFoldDB" id="A0A7I8VQA5"/>
<dbReference type="InterPro" id="IPR012677">
    <property type="entry name" value="Nucleotide-bd_a/b_plait_sf"/>
</dbReference>
<feature type="compositionally biased region" description="Basic and acidic residues" evidence="10">
    <location>
        <begin position="377"/>
        <end position="403"/>
    </location>
</feature>
<dbReference type="EMBL" id="CAJFCJ010000009">
    <property type="protein sequence ID" value="CAD5118463.1"/>
    <property type="molecule type" value="Genomic_DNA"/>
</dbReference>
<comment type="similarity">
    <text evidence="9">Belongs to the cyclophilin-type PPIase family. PPIL4 subfamily.</text>
</comment>
<protein>
    <recommendedName>
        <fullName evidence="9">Peptidyl-prolyl cis-trans isomerase</fullName>
        <shortName evidence="9">PPIase</shortName>
        <ecNumber evidence="9">5.2.1.8</ecNumber>
    </recommendedName>
</protein>
<dbReference type="OrthoDB" id="2083at2759"/>
<dbReference type="PANTHER" id="PTHR45843:SF1">
    <property type="entry name" value="PEPTIDYL-PROLYL CIS-TRANS ISOMERASE-LIKE 4"/>
    <property type="match status" value="1"/>
</dbReference>
<dbReference type="InterPro" id="IPR035538">
    <property type="entry name" value="Cyclophilin_PPIL4"/>
</dbReference>
<dbReference type="Proteomes" id="UP000549394">
    <property type="component" value="Unassembled WGS sequence"/>
</dbReference>
<dbReference type="InterPro" id="IPR000504">
    <property type="entry name" value="RRM_dom"/>
</dbReference>
<dbReference type="SUPFAM" id="SSF54928">
    <property type="entry name" value="RNA-binding domain, RBD"/>
    <property type="match status" value="1"/>
</dbReference>
<keyword evidence="14" id="KW-1185">Reference proteome</keyword>
<evidence type="ECO:0000256" key="9">
    <source>
        <dbReference type="RuleBase" id="RU365081"/>
    </source>
</evidence>
<proteinExistence type="inferred from homology"/>
<evidence type="ECO:0000259" key="11">
    <source>
        <dbReference type="PROSITE" id="PS50072"/>
    </source>
</evidence>
<dbReference type="EC" id="5.2.1.8" evidence="9"/>
<comment type="catalytic activity">
    <reaction evidence="1 9">
        <text>[protein]-peptidylproline (omega=180) = [protein]-peptidylproline (omega=0)</text>
        <dbReference type="Rhea" id="RHEA:16237"/>
        <dbReference type="Rhea" id="RHEA-COMP:10747"/>
        <dbReference type="Rhea" id="RHEA-COMP:10748"/>
        <dbReference type="ChEBI" id="CHEBI:83833"/>
        <dbReference type="ChEBI" id="CHEBI:83834"/>
        <dbReference type="EC" id="5.2.1.8"/>
    </reaction>
</comment>
<evidence type="ECO:0000256" key="4">
    <source>
        <dbReference type="ARBA" id="ARBA00022884"/>
    </source>
</evidence>
<dbReference type="GO" id="GO:0005634">
    <property type="term" value="C:nucleus"/>
    <property type="evidence" value="ECO:0007669"/>
    <property type="project" value="UniProtKB-SubCell"/>
</dbReference>
<evidence type="ECO:0000256" key="5">
    <source>
        <dbReference type="ARBA" id="ARBA00023110"/>
    </source>
</evidence>
<dbReference type="Gene3D" id="3.30.70.330">
    <property type="match status" value="1"/>
</dbReference>